<evidence type="ECO:0000256" key="1">
    <source>
        <dbReference type="SAM" id="MobiDB-lite"/>
    </source>
</evidence>
<dbReference type="GeneID" id="108276694"/>
<proteinExistence type="predicted"/>
<gene>
    <name evidence="3" type="primary">prr11</name>
</gene>
<evidence type="ECO:0000313" key="2">
    <source>
        <dbReference type="Proteomes" id="UP000221080"/>
    </source>
</evidence>
<dbReference type="PANTHER" id="PTHR23330:SF9">
    <property type="entry name" value="PROLINE-RICH PROTEIN 11"/>
    <property type="match status" value="1"/>
</dbReference>
<dbReference type="Proteomes" id="UP000221080">
    <property type="component" value="Chromosome 16"/>
</dbReference>
<feature type="compositionally biased region" description="Pro residues" evidence="1">
    <location>
        <begin position="156"/>
        <end position="173"/>
    </location>
</feature>
<sequence>MAGFGRLSRHFQKRRKKNGSSRRLAMKAKQSLTPSCDSQVNVKKNSVDRTKVELVVKTCNKNTERLSFSLRNGRLLNTVWKVMQQCQHRISQIWTGFCSVLFFWRFHAQRVEILHQKVEELQKELQLLRTNALLSPESRCSGCHGTTVAPPIALLPSPPLPPPPPPPPPPPAIQVPQRLPLVSKSRTSHSSLQEKVDRCVAVTLKDLQAVQLRKVTANNKVLMSPDGKRAPMVTLADLQKVSLRRVQCSFPSTKRRSPGRAPSDTPLCNKENVEKYSHISALINNVLENNCQGAFPGGS</sequence>
<dbReference type="CTD" id="55771"/>
<feature type="region of interest" description="Disordered" evidence="1">
    <location>
        <begin position="151"/>
        <end position="173"/>
    </location>
</feature>
<organism evidence="2 3">
    <name type="scientific">Ictalurus punctatus</name>
    <name type="common">Channel catfish</name>
    <name type="synonym">Silurus punctatus</name>
    <dbReference type="NCBI Taxonomy" id="7998"/>
    <lineage>
        <taxon>Eukaryota</taxon>
        <taxon>Metazoa</taxon>
        <taxon>Chordata</taxon>
        <taxon>Craniata</taxon>
        <taxon>Vertebrata</taxon>
        <taxon>Euteleostomi</taxon>
        <taxon>Actinopterygii</taxon>
        <taxon>Neopterygii</taxon>
        <taxon>Teleostei</taxon>
        <taxon>Ostariophysi</taxon>
        <taxon>Siluriformes</taxon>
        <taxon>Ictaluridae</taxon>
        <taxon>Ictalurus</taxon>
    </lineage>
</organism>
<dbReference type="OrthoDB" id="10066480at2759"/>
<protein>
    <submittedName>
        <fullName evidence="3">Proline-rich protein 11 isoform X2</fullName>
    </submittedName>
</protein>
<name>A0A2D0SMS5_ICTPU</name>
<reference evidence="3" key="2">
    <citation type="submission" date="2025-08" db="UniProtKB">
        <authorList>
            <consortium name="RefSeq"/>
        </authorList>
    </citation>
    <scope>IDENTIFICATION</scope>
    <source>
        <tissue evidence="3">Blood</tissue>
    </source>
</reference>
<dbReference type="GO" id="GO:0005737">
    <property type="term" value="C:cytoplasm"/>
    <property type="evidence" value="ECO:0007669"/>
    <property type="project" value="TreeGrafter"/>
</dbReference>
<evidence type="ECO:0000313" key="3">
    <source>
        <dbReference type="RefSeq" id="XP_017344007.1"/>
    </source>
</evidence>
<dbReference type="PANTHER" id="PTHR23330">
    <property type="entry name" value="P300 TRANSCRIPTIONAL COFACTOR JMY-RELATED"/>
    <property type="match status" value="1"/>
</dbReference>
<keyword evidence="2" id="KW-1185">Reference proteome</keyword>
<dbReference type="AlphaFoldDB" id="A0A2D0SMS5"/>
<reference evidence="2" key="1">
    <citation type="journal article" date="2016" name="Nat. Commun.">
        <title>The channel catfish genome sequence provides insights into the evolution of scale formation in teleosts.</title>
        <authorList>
            <person name="Liu Z."/>
            <person name="Liu S."/>
            <person name="Yao J."/>
            <person name="Bao L."/>
            <person name="Zhang J."/>
            <person name="Li Y."/>
            <person name="Jiang C."/>
            <person name="Sun L."/>
            <person name="Wang R."/>
            <person name="Zhang Y."/>
            <person name="Zhou T."/>
            <person name="Zeng Q."/>
            <person name="Fu Q."/>
            <person name="Gao S."/>
            <person name="Li N."/>
            <person name="Koren S."/>
            <person name="Jiang Y."/>
            <person name="Zimin A."/>
            <person name="Xu P."/>
            <person name="Phillippy A.M."/>
            <person name="Geng X."/>
            <person name="Song L."/>
            <person name="Sun F."/>
            <person name="Li C."/>
            <person name="Wang X."/>
            <person name="Chen A."/>
            <person name="Jin Y."/>
            <person name="Yuan Z."/>
            <person name="Yang Y."/>
            <person name="Tan S."/>
            <person name="Peatman E."/>
            <person name="Lu J."/>
            <person name="Qin Z."/>
            <person name="Dunham R."/>
            <person name="Li Z."/>
            <person name="Sonstegard T."/>
            <person name="Feng J."/>
            <person name="Danzmann R.G."/>
            <person name="Schroeder S."/>
            <person name="Scheffler B."/>
            <person name="Duke M.V."/>
            <person name="Ballard L."/>
            <person name="Kucuktas H."/>
            <person name="Kaltenboeck L."/>
            <person name="Liu H."/>
            <person name="Armbruster J."/>
            <person name="Xie Y."/>
            <person name="Kirby M.L."/>
            <person name="Tian Y."/>
            <person name="Flanagan M.E."/>
            <person name="Mu W."/>
            <person name="Waldbieser G.C."/>
        </authorList>
    </citation>
    <scope>NUCLEOTIDE SEQUENCE [LARGE SCALE GENOMIC DNA]</scope>
    <source>
        <strain evidence="2">SDA103</strain>
    </source>
</reference>
<dbReference type="RefSeq" id="XP_017344007.1">
    <property type="nucleotide sequence ID" value="XM_017488518.3"/>
</dbReference>
<accession>A0A2D0SMS5</accession>
<dbReference type="GO" id="GO:0005634">
    <property type="term" value="C:nucleus"/>
    <property type="evidence" value="ECO:0007669"/>
    <property type="project" value="TreeGrafter"/>
</dbReference>